<evidence type="ECO:0000313" key="4">
    <source>
        <dbReference type="Proteomes" id="UP000253606"/>
    </source>
</evidence>
<organism evidence="3 4">
    <name type="scientific">Acidisarcina polymorpha</name>
    <dbReference type="NCBI Taxonomy" id="2211140"/>
    <lineage>
        <taxon>Bacteria</taxon>
        <taxon>Pseudomonadati</taxon>
        <taxon>Acidobacteriota</taxon>
        <taxon>Terriglobia</taxon>
        <taxon>Terriglobales</taxon>
        <taxon>Acidobacteriaceae</taxon>
        <taxon>Acidisarcina</taxon>
    </lineage>
</organism>
<dbReference type="GO" id="GO:0070007">
    <property type="term" value="F:glutamic-type endopeptidase activity"/>
    <property type="evidence" value="ECO:0007669"/>
    <property type="project" value="InterPro"/>
</dbReference>
<reference evidence="3 4" key="1">
    <citation type="journal article" date="2018" name="Front. Microbiol.">
        <title>Hydrolytic Capabilities as a Key to Environmental Success: Chitinolytic and Cellulolytic Acidobacteria From Acidic Sub-arctic Soils and Boreal Peatlands.</title>
        <authorList>
            <person name="Belova S.E."/>
            <person name="Ravin N.V."/>
            <person name="Pankratov T.A."/>
            <person name="Rakitin A.L."/>
            <person name="Ivanova A.A."/>
            <person name="Beletsky A.V."/>
            <person name="Mardanov A.V."/>
            <person name="Sinninghe Damste J.S."/>
            <person name="Dedysh S.N."/>
        </authorList>
    </citation>
    <scope>NUCLEOTIDE SEQUENCE [LARGE SCALE GENOMIC DNA]</scope>
    <source>
        <strain evidence="3 4">SBC82</strain>
    </source>
</reference>
<accession>A0A2Z5G4S7</accession>
<feature type="signal peptide" evidence="2">
    <location>
        <begin position="1"/>
        <end position="25"/>
    </location>
</feature>
<dbReference type="GO" id="GO:0006508">
    <property type="term" value="P:proteolysis"/>
    <property type="evidence" value="ECO:0007669"/>
    <property type="project" value="InterPro"/>
</dbReference>
<name>A0A2Z5G4S7_9BACT</name>
<keyword evidence="2" id="KW-0732">Signal</keyword>
<proteinExistence type="predicted"/>
<dbReference type="InterPro" id="IPR013320">
    <property type="entry name" value="ConA-like_dom_sf"/>
</dbReference>
<dbReference type="EMBL" id="CP030840">
    <property type="protein sequence ID" value="AXC14098.1"/>
    <property type="molecule type" value="Genomic_DNA"/>
</dbReference>
<dbReference type="InterPro" id="IPR000250">
    <property type="entry name" value="Peptidase_G1"/>
</dbReference>
<dbReference type="Gene3D" id="2.60.120.700">
    <property type="entry name" value="Peptidase G1"/>
    <property type="match status" value="1"/>
</dbReference>
<keyword evidence="4" id="KW-1185">Reference proteome</keyword>
<dbReference type="AlphaFoldDB" id="A0A2Z5G4S7"/>
<feature type="chain" id="PRO_5016317670" evidence="2">
    <location>
        <begin position="26"/>
        <end position="396"/>
    </location>
</feature>
<feature type="region of interest" description="Disordered" evidence="1">
    <location>
        <begin position="108"/>
        <end position="130"/>
    </location>
</feature>
<dbReference type="RefSeq" id="WP_150133095.1">
    <property type="nucleotide sequence ID" value="NZ_CP030840.1"/>
</dbReference>
<dbReference type="SUPFAM" id="SSF49899">
    <property type="entry name" value="Concanavalin A-like lectins/glucanases"/>
    <property type="match status" value="1"/>
</dbReference>
<sequence length="396" mass="42685">MSINMSHVRFAAFAGLVAASASLFAEDAASAKRELSLNYANVETNLSTIRTFAEAPKTFDALNAADEDLARFGFPARPDPLAEPEHYAMWTRAMQAAKIRWRGKLKTIQAEKRPSDSPLSSERMESSVPAASVPATSTSYDWSGVVLTKNLSAYNRSQSFSDIYSLMTVQVGQLPFGAECNPNVSEVEFDQYTWVGLNGYVKNAAIQPGSSRGALWGGVWTQVQCNPYVPLPATYHAMIGWTPGLNIMAFNVNPGDMVYAEVGAPVGGTQPSYLFIEDLTTLTYTAYSVSVPAGLTYVGDTAEWIVSRPCCRASGYPLALLNTGETFFDGGAALDYAGHTLYPGSQAASTQLLTMRDDYNDQSIELVNQGATGYEGNHGVMLQTTGCAWSGPCPVR</sequence>
<dbReference type="KEGG" id="abas:ACPOL_4836"/>
<dbReference type="InterPro" id="IPR038656">
    <property type="entry name" value="Peptidase_G1_sf"/>
</dbReference>
<evidence type="ECO:0000256" key="1">
    <source>
        <dbReference type="SAM" id="MobiDB-lite"/>
    </source>
</evidence>
<evidence type="ECO:0000256" key="2">
    <source>
        <dbReference type="SAM" id="SignalP"/>
    </source>
</evidence>
<dbReference type="Pfam" id="PF01828">
    <property type="entry name" value="Peptidase_A4"/>
    <property type="match status" value="1"/>
</dbReference>
<dbReference type="OrthoDB" id="4863521at2"/>
<evidence type="ECO:0000313" key="3">
    <source>
        <dbReference type="EMBL" id="AXC14098.1"/>
    </source>
</evidence>
<gene>
    <name evidence="3" type="ORF">ACPOL_4836</name>
</gene>
<dbReference type="Proteomes" id="UP000253606">
    <property type="component" value="Chromosome"/>
</dbReference>
<protein>
    <submittedName>
        <fullName evidence="3">Uncharacterized protein</fullName>
    </submittedName>
</protein>